<comment type="similarity">
    <text evidence="1 5">Belongs to the peptidase S8 family.</text>
</comment>
<feature type="domain" description="Inhibitor I9" evidence="8">
    <location>
        <begin position="35"/>
        <end position="105"/>
    </location>
</feature>
<dbReference type="PANTHER" id="PTHR43806">
    <property type="entry name" value="PEPTIDASE S8"/>
    <property type="match status" value="1"/>
</dbReference>
<proteinExistence type="inferred from homology"/>
<organism evidence="9 10">
    <name type="scientific">Serendipita indica (strain DSM 11827)</name>
    <name type="common">Root endophyte fungus</name>
    <name type="synonym">Piriformospora indica</name>
    <dbReference type="NCBI Taxonomy" id="1109443"/>
    <lineage>
        <taxon>Eukaryota</taxon>
        <taxon>Fungi</taxon>
        <taxon>Dikarya</taxon>
        <taxon>Basidiomycota</taxon>
        <taxon>Agaricomycotina</taxon>
        <taxon>Agaricomycetes</taxon>
        <taxon>Sebacinales</taxon>
        <taxon>Serendipitaceae</taxon>
        <taxon>Serendipita</taxon>
    </lineage>
</organism>
<evidence type="ECO:0000259" key="8">
    <source>
        <dbReference type="Pfam" id="PF05922"/>
    </source>
</evidence>
<evidence type="ECO:0000256" key="6">
    <source>
        <dbReference type="SAM" id="SignalP"/>
    </source>
</evidence>
<dbReference type="InterPro" id="IPR010259">
    <property type="entry name" value="S8pro/Inhibitor_I9"/>
</dbReference>
<evidence type="ECO:0000313" key="9">
    <source>
        <dbReference type="EMBL" id="CCA66840.1"/>
    </source>
</evidence>
<dbReference type="InParanoid" id="G4T6B7"/>
<feature type="signal peptide" evidence="6">
    <location>
        <begin position="1"/>
        <end position="21"/>
    </location>
</feature>
<keyword evidence="3 5" id="KW-0378">Hydrolase</keyword>
<keyword evidence="10" id="KW-1185">Reference proteome</keyword>
<dbReference type="AlphaFoldDB" id="G4T6B7"/>
<dbReference type="CDD" id="cd04077">
    <property type="entry name" value="Peptidases_S8_PCSK9_ProteinaseK_like"/>
    <property type="match status" value="1"/>
</dbReference>
<evidence type="ECO:0000256" key="5">
    <source>
        <dbReference type="PROSITE-ProRule" id="PRU01240"/>
    </source>
</evidence>
<comment type="caution">
    <text evidence="9">The sequence shown here is derived from an EMBL/GenBank/DDBJ whole genome shotgun (WGS) entry which is preliminary data.</text>
</comment>
<dbReference type="EMBL" id="CAFZ01000006">
    <property type="protein sequence ID" value="CCA66840.1"/>
    <property type="molecule type" value="Genomic_DNA"/>
</dbReference>
<dbReference type="PROSITE" id="PS00138">
    <property type="entry name" value="SUBTILASE_SER"/>
    <property type="match status" value="1"/>
</dbReference>
<dbReference type="OrthoDB" id="19448at2759"/>
<dbReference type="STRING" id="1109443.G4T6B7"/>
<keyword evidence="4 5" id="KW-0720">Serine protease</keyword>
<dbReference type="InterPro" id="IPR015500">
    <property type="entry name" value="Peptidase_S8_subtilisin-rel"/>
</dbReference>
<dbReference type="GO" id="GO:0006508">
    <property type="term" value="P:proteolysis"/>
    <property type="evidence" value="ECO:0007669"/>
    <property type="project" value="UniProtKB-KW"/>
</dbReference>
<feature type="chain" id="PRO_5003468202" evidence="6">
    <location>
        <begin position="22"/>
        <end position="385"/>
    </location>
</feature>
<keyword evidence="2 5" id="KW-0645">Protease</keyword>
<sequence>MRFFTSLALLALTIAPIDVLAGHIRRALGETAPDSYIVVLKKGSDQAAHINTISSTFSILDTSNTAIVKHRYSRALNGYSAKITGAALQRLAANPDVDYIVPDHIGSVRMEEAKPSRRAVVDAFGRATAQATNGTNGQGVDIYGIDTGIYLAHNDFGGRAVWGATFGGYNDTDDSGHGTHTASTAAGAQYGIAKAANIIAVKVLGASGNGGYSDIIAGIEWVMQQAAASGRPSVANMSLGGPQDSTLDNAVKNAIASGVHFAIAAGNTGTDASFSSPSSVEEANVVGASDSDNKAASFSNIGPLLDVFALGVDVTAAWINDPSDTRVLSGTSMASPRVAGYLATALGKRGKTSPSELTAALVSHAEAVITGQPSNTTDLLAELFS</sequence>
<dbReference type="eggNOG" id="KOG1153">
    <property type="taxonomic scope" value="Eukaryota"/>
</dbReference>
<feature type="active site" description="Charge relay system" evidence="5">
    <location>
        <position position="146"/>
    </location>
</feature>
<feature type="domain" description="Peptidase S8/S53" evidence="7">
    <location>
        <begin position="139"/>
        <end position="367"/>
    </location>
</feature>
<dbReference type="PANTHER" id="PTHR43806:SF66">
    <property type="entry name" value="SERIN ENDOPEPTIDASE"/>
    <property type="match status" value="1"/>
</dbReference>
<feature type="active site" description="Charge relay system" evidence="5">
    <location>
        <position position="177"/>
    </location>
</feature>
<dbReference type="InterPro" id="IPR023828">
    <property type="entry name" value="Peptidase_S8_Ser-AS"/>
</dbReference>
<dbReference type="InterPro" id="IPR037045">
    <property type="entry name" value="S8pro/Inhibitor_I9_sf"/>
</dbReference>
<dbReference type="Gene3D" id="3.30.70.80">
    <property type="entry name" value="Peptidase S8 propeptide/proteinase inhibitor I9"/>
    <property type="match status" value="1"/>
</dbReference>
<dbReference type="InterPro" id="IPR034193">
    <property type="entry name" value="PCSK9_ProteinaseK-like"/>
</dbReference>
<evidence type="ECO:0000256" key="3">
    <source>
        <dbReference type="ARBA" id="ARBA00022801"/>
    </source>
</evidence>
<feature type="active site" description="Charge relay system" evidence="5">
    <location>
        <position position="332"/>
    </location>
</feature>
<dbReference type="InterPro" id="IPR050131">
    <property type="entry name" value="Peptidase_S8_subtilisin-like"/>
</dbReference>
<name>G4T6B7_SERID</name>
<accession>G4T6B7</accession>
<evidence type="ECO:0000259" key="7">
    <source>
        <dbReference type="Pfam" id="PF00082"/>
    </source>
</evidence>
<dbReference type="Pfam" id="PF05922">
    <property type="entry name" value="Inhibitor_I9"/>
    <property type="match status" value="1"/>
</dbReference>
<dbReference type="InterPro" id="IPR000209">
    <property type="entry name" value="Peptidase_S8/S53_dom"/>
</dbReference>
<dbReference type="Gene3D" id="3.40.50.200">
    <property type="entry name" value="Peptidase S8/S53 domain"/>
    <property type="match status" value="1"/>
</dbReference>
<protein>
    <submittedName>
        <fullName evidence="9">Probable subtilisin-like serine protease</fullName>
    </submittedName>
</protein>
<evidence type="ECO:0000313" key="10">
    <source>
        <dbReference type="Proteomes" id="UP000007148"/>
    </source>
</evidence>
<dbReference type="InterPro" id="IPR036852">
    <property type="entry name" value="Peptidase_S8/S53_dom_sf"/>
</dbReference>
<evidence type="ECO:0000256" key="4">
    <source>
        <dbReference type="ARBA" id="ARBA00022825"/>
    </source>
</evidence>
<dbReference type="HOGENOM" id="CLU_011263_1_1_1"/>
<dbReference type="PROSITE" id="PS51892">
    <property type="entry name" value="SUBTILASE"/>
    <property type="match status" value="1"/>
</dbReference>
<evidence type="ECO:0000256" key="1">
    <source>
        <dbReference type="ARBA" id="ARBA00011073"/>
    </source>
</evidence>
<dbReference type="Proteomes" id="UP000007148">
    <property type="component" value="Unassembled WGS sequence"/>
</dbReference>
<dbReference type="PRINTS" id="PR00723">
    <property type="entry name" value="SUBTILISIN"/>
</dbReference>
<reference evidence="9 10" key="1">
    <citation type="journal article" date="2011" name="PLoS Pathog.">
        <title>Endophytic Life Strategies Decoded by Genome and Transcriptome Analyses of the Mutualistic Root Symbiont Piriformospora indica.</title>
        <authorList>
            <person name="Zuccaro A."/>
            <person name="Lahrmann U."/>
            <person name="Guldener U."/>
            <person name="Langen G."/>
            <person name="Pfiffi S."/>
            <person name="Biedenkopf D."/>
            <person name="Wong P."/>
            <person name="Samans B."/>
            <person name="Grimm C."/>
            <person name="Basiewicz M."/>
            <person name="Murat C."/>
            <person name="Martin F."/>
            <person name="Kogel K.H."/>
        </authorList>
    </citation>
    <scope>NUCLEOTIDE SEQUENCE [LARGE SCALE GENOMIC DNA]</scope>
    <source>
        <strain evidence="9 10">DSM 11827</strain>
    </source>
</reference>
<dbReference type="SUPFAM" id="SSF54897">
    <property type="entry name" value="Protease propeptides/inhibitors"/>
    <property type="match status" value="1"/>
</dbReference>
<dbReference type="SUPFAM" id="SSF52743">
    <property type="entry name" value="Subtilisin-like"/>
    <property type="match status" value="1"/>
</dbReference>
<gene>
    <name evidence="9" type="ORF">PIIN_00602</name>
</gene>
<dbReference type="GO" id="GO:0005615">
    <property type="term" value="C:extracellular space"/>
    <property type="evidence" value="ECO:0007669"/>
    <property type="project" value="TreeGrafter"/>
</dbReference>
<dbReference type="Pfam" id="PF00082">
    <property type="entry name" value="Peptidase_S8"/>
    <property type="match status" value="1"/>
</dbReference>
<keyword evidence="6" id="KW-0732">Signal</keyword>
<dbReference type="GO" id="GO:0004252">
    <property type="term" value="F:serine-type endopeptidase activity"/>
    <property type="evidence" value="ECO:0007669"/>
    <property type="project" value="UniProtKB-UniRule"/>
</dbReference>
<evidence type="ECO:0000256" key="2">
    <source>
        <dbReference type="ARBA" id="ARBA00022670"/>
    </source>
</evidence>
<dbReference type="OMA" id="GYNAINT"/>